<name>A0A8H7T9Z2_9HELO</name>
<dbReference type="OrthoDB" id="407198at2759"/>
<dbReference type="InterPro" id="IPR036397">
    <property type="entry name" value="RNaseH_sf"/>
</dbReference>
<evidence type="ECO:0000313" key="3">
    <source>
        <dbReference type="EMBL" id="KAG4414918.1"/>
    </source>
</evidence>
<dbReference type="AlphaFoldDB" id="A0A8H7T9Z2"/>
<gene>
    <name evidence="3" type="ORF">IFR04_011941</name>
</gene>
<evidence type="ECO:0000313" key="4">
    <source>
        <dbReference type="Proteomes" id="UP000664132"/>
    </source>
</evidence>
<sequence length="255" mass="27553">MPYFVPADVVERADGSLVCKAHGNVICSMCNVNYTSFTWVNGPLKGGEVGTSGKVVCFEELRLGQTQQSSSTSIPTPEGVLLASKFQHPQPIDTPNTLFNCGCTSGVARIQHGQGETRKVEFIRTAKHTRFVRKTNPSEVLIFTAGACLNKGRSKPNAGCGFVFLPRDSEASPQVRYGTVSFRLEGKSPNGSPAEQTSNRAELRAAMAALQFRNWHAEGWKRIVIATDSEYAINGATDGSLHGSGRTGSLQRKCQ</sequence>
<reference evidence="3" key="1">
    <citation type="submission" date="2021-02" db="EMBL/GenBank/DDBJ databases">
        <title>Genome sequence Cadophora malorum strain M34.</title>
        <authorList>
            <person name="Stefanovic E."/>
            <person name="Vu D."/>
            <person name="Scully C."/>
            <person name="Dijksterhuis J."/>
            <person name="Roader J."/>
            <person name="Houbraken J."/>
        </authorList>
    </citation>
    <scope>NUCLEOTIDE SEQUENCE</scope>
    <source>
        <strain evidence="3">M34</strain>
    </source>
</reference>
<evidence type="ECO:0000259" key="2">
    <source>
        <dbReference type="PROSITE" id="PS50879"/>
    </source>
</evidence>
<keyword evidence="4" id="KW-1185">Reference proteome</keyword>
<dbReference type="Proteomes" id="UP000664132">
    <property type="component" value="Unassembled WGS sequence"/>
</dbReference>
<comment type="caution">
    <text evidence="3">The sequence shown here is derived from an EMBL/GenBank/DDBJ whole genome shotgun (WGS) entry which is preliminary data.</text>
</comment>
<proteinExistence type="predicted"/>
<accession>A0A8H7T9Z2</accession>
<dbReference type="SUPFAM" id="SSF53098">
    <property type="entry name" value="Ribonuclease H-like"/>
    <property type="match status" value="1"/>
</dbReference>
<feature type="domain" description="RNase H type-1" evidence="2">
    <location>
        <begin position="136"/>
        <end position="255"/>
    </location>
</feature>
<dbReference type="EMBL" id="JAFJYH010000243">
    <property type="protein sequence ID" value="KAG4414918.1"/>
    <property type="molecule type" value="Genomic_DNA"/>
</dbReference>
<dbReference type="Pfam" id="PF00075">
    <property type="entry name" value="RNase_H"/>
    <property type="match status" value="1"/>
</dbReference>
<feature type="region of interest" description="Disordered" evidence="1">
    <location>
        <begin position="236"/>
        <end position="255"/>
    </location>
</feature>
<dbReference type="PROSITE" id="PS50879">
    <property type="entry name" value="RNASE_H_1"/>
    <property type="match status" value="1"/>
</dbReference>
<dbReference type="GO" id="GO:0003676">
    <property type="term" value="F:nucleic acid binding"/>
    <property type="evidence" value="ECO:0007669"/>
    <property type="project" value="InterPro"/>
</dbReference>
<dbReference type="Gene3D" id="3.30.420.10">
    <property type="entry name" value="Ribonuclease H-like superfamily/Ribonuclease H"/>
    <property type="match status" value="1"/>
</dbReference>
<evidence type="ECO:0000256" key="1">
    <source>
        <dbReference type="SAM" id="MobiDB-lite"/>
    </source>
</evidence>
<dbReference type="GO" id="GO:0004523">
    <property type="term" value="F:RNA-DNA hybrid ribonuclease activity"/>
    <property type="evidence" value="ECO:0007669"/>
    <property type="project" value="InterPro"/>
</dbReference>
<dbReference type="InterPro" id="IPR002156">
    <property type="entry name" value="RNaseH_domain"/>
</dbReference>
<protein>
    <recommendedName>
        <fullName evidence="2">RNase H type-1 domain-containing protein</fullName>
    </recommendedName>
</protein>
<dbReference type="InterPro" id="IPR012337">
    <property type="entry name" value="RNaseH-like_sf"/>
</dbReference>
<organism evidence="3 4">
    <name type="scientific">Cadophora malorum</name>
    <dbReference type="NCBI Taxonomy" id="108018"/>
    <lineage>
        <taxon>Eukaryota</taxon>
        <taxon>Fungi</taxon>
        <taxon>Dikarya</taxon>
        <taxon>Ascomycota</taxon>
        <taxon>Pezizomycotina</taxon>
        <taxon>Leotiomycetes</taxon>
        <taxon>Helotiales</taxon>
        <taxon>Ploettnerulaceae</taxon>
        <taxon>Cadophora</taxon>
    </lineage>
</organism>